<organism evidence="5 6">
    <name type="scientific">Pseudarthrobacter siccitolerans</name>
    <dbReference type="NCBI Taxonomy" id="861266"/>
    <lineage>
        <taxon>Bacteria</taxon>
        <taxon>Bacillati</taxon>
        <taxon>Actinomycetota</taxon>
        <taxon>Actinomycetes</taxon>
        <taxon>Micrococcales</taxon>
        <taxon>Micrococcaceae</taxon>
        <taxon>Pseudarthrobacter</taxon>
    </lineage>
</organism>
<dbReference type="InterPro" id="IPR029063">
    <property type="entry name" value="SAM-dependent_MTases_sf"/>
</dbReference>
<keyword evidence="6" id="KW-1185">Reference proteome</keyword>
<name>A0A024H3E0_9MICC</name>
<feature type="domain" description="Methyltransferase" evidence="3">
    <location>
        <begin position="98"/>
        <end position="186"/>
    </location>
</feature>
<evidence type="ECO:0000256" key="1">
    <source>
        <dbReference type="PIRSR" id="PIRSR018249-1"/>
    </source>
</evidence>
<evidence type="ECO:0000259" key="4">
    <source>
        <dbReference type="Pfam" id="PF21302"/>
    </source>
</evidence>
<feature type="binding site" evidence="1">
    <location>
        <position position="32"/>
    </location>
    <ligand>
        <name>Zn(2+)</name>
        <dbReference type="ChEBI" id="CHEBI:29105"/>
    </ligand>
</feature>
<feature type="binding site" evidence="2">
    <location>
        <position position="197"/>
    </location>
    <ligand>
        <name>S-adenosyl-L-methionine</name>
        <dbReference type="ChEBI" id="CHEBI:59789"/>
    </ligand>
</feature>
<dbReference type="RefSeq" id="WP_050055238.1">
    <property type="nucleotide sequence ID" value="NZ_CAQI01000044.1"/>
</dbReference>
<keyword evidence="5" id="KW-0808">Transferase</keyword>
<dbReference type="GO" id="GO:0046872">
    <property type="term" value="F:metal ion binding"/>
    <property type="evidence" value="ECO:0007669"/>
    <property type="project" value="UniProtKB-KW"/>
</dbReference>
<dbReference type="Pfam" id="PF13649">
    <property type="entry name" value="Methyltransf_25"/>
    <property type="match status" value="1"/>
</dbReference>
<keyword evidence="2" id="KW-0949">S-adenosyl-L-methionine</keyword>
<feature type="binding site" evidence="2">
    <location>
        <begin position="105"/>
        <end position="106"/>
    </location>
    <ligand>
        <name>S-adenosyl-L-methionine</name>
        <dbReference type="ChEBI" id="CHEBI:59789"/>
    </ligand>
</feature>
<comment type="caution">
    <text evidence="5">The sequence shown here is derived from an EMBL/GenBank/DDBJ whole genome shotgun (WGS) entry which is preliminary data.</text>
</comment>
<gene>
    <name evidence="5" type="primary">myrA</name>
    <name evidence="5" type="ORF">ARTSIC4J27_2256</name>
</gene>
<dbReference type="GO" id="GO:0032259">
    <property type="term" value="P:methylation"/>
    <property type="evidence" value="ECO:0007669"/>
    <property type="project" value="UniProtKB-KW"/>
</dbReference>
<dbReference type="Proteomes" id="UP000035722">
    <property type="component" value="Unassembled WGS sequence"/>
</dbReference>
<accession>A0A024H3E0</accession>
<sequence length="293" mass="30662">MPSTMDLPLLCPVCSHPLDLLETASGQGRLACPSGHSFDAARQGYFNLLVGKGTAFEADSAAMVQARADFLGDGHYGPLADAVAAAVVPFLPADRAAVLDSGTGTGHYLRVLLDAAAAQDRKVAALGLDISKFALRRAARLNPEAVNLVCDIWQPLPLADHSVDAVTVIFAPRNAAEFARVLRPSGRLVVVTPRAGHLASLAAVTGMLGIEEGKEARLAEAMGGHFDGGTASVVDIPLALTRREAADLAFMGPAGHHLDREAISARLEGLPEPITAEAKFQIMVFRPRKPAAA</sequence>
<dbReference type="SMR" id="A0A024H3E0"/>
<evidence type="ECO:0000313" key="6">
    <source>
        <dbReference type="Proteomes" id="UP000035722"/>
    </source>
</evidence>
<evidence type="ECO:0000313" key="5">
    <source>
        <dbReference type="EMBL" id="CCQ46294.1"/>
    </source>
</evidence>
<dbReference type="Gene3D" id="3.40.50.150">
    <property type="entry name" value="Vaccinia Virus protein VP39"/>
    <property type="match status" value="1"/>
</dbReference>
<dbReference type="InterPro" id="IPR016718">
    <property type="entry name" value="rRNA_m1G-MeTrfase_A_prd"/>
</dbReference>
<keyword evidence="1" id="KW-0479">Metal-binding</keyword>
<dbReference type="GO" id="GO:0008168">
    <property type="term" value="F:methyltransferase activity"/>
    <property type="evidence" value="ECO:0007669"/>
    <property type="project" value="UniProtKB-KW"/>
</dbReference>
<protein>
    <submittedName>
        <fullName evidence="5">Methyltransferase domain protein</fullName>
    </submittedName>
</protein>
<dbReference type="PANTHER" id="PTHR42912">
    <property type="entry name" value="METHYLTRANSFERASE"/>
    <property type="match status" value="1"/>
</dbReference>
<proteinExistence type="predicted"/>
<dbReference type="InterPro" id="IPR050508">
    <property type="entry name" value="Methyltransf_Superfamily"/>
</dbReference>
<dbReference type="InterPro" id="IPR048647">
    <property type="entry name" value="RlmA_N"/>
</dbReference>
<dbReference type="SUPFAM" id="SSF53335">
    <property type="entry name" value="S-adenosyl-L-methionine-dependent methyltransferases"/>
    <property type="match status" value="1"/>
</dbReference>
<keyword evidence="5" id="KW-0489">Methyltransferase</keyword>
<dbReference type="InterPro" id="IPR041698">
    <property type="entry name" value="Methyltransf_25"/>
</dbReference>
<dbReference type="Pfam" id="PF21302">
    <property type="entry name" value="Zn_ribbon_RlmA"/>
    <property type="match status" value="1"/>
</dbReference>
<dbReference type="CDD" id="cd02440">
    <property type="entry name" value="AdoMet_MTases"/>
    <property type="match status" value="1"/>
</dbReference>
<dbReference type="STRING" id="861266.ARTSIC4J27_2256"/>
<feature type="binding site" evidence="2">
    <location>
        <position position="76"/>
    </location>
    <ligand>
        <name>S-adenosyl-L-methionine</name>
        <dbReference type="ChEBI" id="CHEBI:59789"/>
    </ligand>
</feature>
<feature type="domain" description="23S rRNA (guanine(745)-N(1))-methyltransferase N-terminal" evidence="4">
    <location>
        <begin position="10"/>
        <end position="49"/>
    </location>
</feature>
<evidence type="ECO:0000259" key="3">
    <source>
        <dbReference type="Pfam" id="PF13649"/>
    </source>
</evidence>
<dbReference type="AlphaFoldDB" id="A0A024H3E0"/>
<keyword evidence="1" id="KW-0862">Zinc</keyword>
<dbReference type="PIRSF" id="PIRSF018249">
    <property type="entry name" value="MyrA_prd"/>
    <property type="match status" value="1"/>
</dbReference>
<evidence type="ECO:0000256" key="2">
    <source>
        <dbReference type="PIRSR" id="PIRSR018249-2"/>
    </source>
</evidence>
<dbReference type="EMBL" id="CAQI01000044">
    <property type="protein sequence ID" value="CCQ46294.1"/>
    <property type="molecule type" value="Genomic_DNA"/>
</dbReference>
<reference evidence="6" key="1">
    <citation type="journal article" date="2014" name="Genome Announc.">
        <title>Genome Sequence of Arthrobacter siccitolerans 4J27, a Xeroprotectant-Producing Desiccation-Tolerant Microorganism.</title>
        <authorList>
            <person name="Manzanera M."/>
            <person name="Santa-Cruz-Calvo L."/>
            <person name="Vilchez J.I."/>
            <person name="Garcia-Fontana C."/>
            <person name="Silva-Castro G.A."/>
            <person name="Calvo C."/>
            <person name="Gonzalez-Lopez J."/>
        </authorList>
    </citation>
    <scope>NUCLEOTIDE SEQUENCE [LARGE SCALE GENOMIC DNA]</scope>
    <source>
        <strain evidence="6">4J27</strain>
    </source>
</reference>
<dbReference type="OrthoDB" id="108476at2"/>
<feature type="binding site" evidence="1">
    <location>
        <position position="36"/>
    </location>
    <ligand>
        <name>Zn(2+)</name>
        <dbReference type="ChEBI" id="CHEBI:29105"/>
    </ligand>
</feature>